<evidence type="ECO:0000256" key="2">
    <source>
        <dbReference type="RuleBase" id="RU003844"/>
    </source>
</evidence>
<dbReference type="Proteomes" id="UP001521785">
    <property type="component" value="Unassembled WGS sequence"/>
</dbReference>
<dbReference type="SUPFAM" id="SSF144000">
    <property type="entry name" value="Oxysterol-binding protein-like"/>
    <property type="match status" value="1"/>
</dbReference>
<accession>A0ABR3R020</accession>
<name>A0ABR3R020_9PLEO</name>
<feature type="region of interest" description="Disordered" evidence="3">
    <location>
        <begin position="405"/>
        <end position="467"/>
    </location>
</feature>
<proteinExistence type="inferred from homology"/>
<organism evidence="4 5">
    <name type="scientific">Paraconiothyrium brasiliense</name>
    <dbReference type="NCBI Taxonomy" id="300254"/>
    <lineage>
        <taxon>Eukaryota</taxon>
        <taxon>Fungi</taxon>
        <taxon>Dikarya</taxon>
        <taxon>Ascomycota</taxon>
        <taxon>Pezizomycotina</taxon>
        <taxon>Dothideomycetes</taxon>
        <taxon>Pleosporomycetidae</taxon>
        <taxon>Pleosporales</taxon>
        <taxon>Massarineae</taxon>
        <taxon>Didymosphaeriaceae</taxon>
        <taxon>Paraconiothyrium</taxon>
    </lineage>
</organism>
<evidence type="ECO:0000313" key="5">
    <source>
        <dbReference type="Proteomes" id="UP001521785"/>
    </source>
</evidence>
<feature type="compositionally biased region" description="Polar residues" evidence="3">
    <location>
        <begin position="405"/>
        <end position="446"/>
    </location>
</feature>
<dbReference type="Gene3D" id="3.30.70.3490">
    <property type="match status" value="1"/>
</dbReference>
<comment type="similarity">
    <text evidence="1 2">Belongs to the OSBP family.</text>
</comment>
<dbReference type="InterPro" id="IPR037239">
    <property type="entry name" value="OSBP_sf"/>
</dbReference>
<dbReference type="InterPro" id="IPR000648">
    <property type="entry name" value="Oxysterol-bd"/>
</dbReference>
<feature type="region of interest" description="Disordered" evidence="3">
    <location>
        <begin position="308"/>
        <end position="334"/>
    </location>
</feature>
<keyword evidence="5" id="KW-1185">Reference proteome</keyword>
<dbReference type="InterPro" id="IPR018494">
    <property type="entry name" value="Oxysterol-bd_CS"/>
</dbReference>
<protein>
    <recommendedName>
        <fullName evidence="6">Oxysterol-binding protein</fullName>
    </recommendedName>
</protein>
<evidence type="ECO:0000256" key="1">
    <source>
        <dbReference type="ARBA" id="ARBA00008842"/>
    </source>
</evidence>
<evidence type="ECO:0000313" key="4">
    <source>
        <dbReference type="EMBL" id="KAL1597761.1"/>
    </source>
</evidence>
<dbReference type="Gene3D" id="2.40.160.120">
    <property type="match status" value="1"/>
</dbReference>
<dbReference type="PROSITE" id="PS01013">
    <property type="entry name" value="OSBP"/>
    <property type="match status" value="1"/>
</dbReference>
<reference evidence="4 5" key="1">
    <citation type="submission" date="2024-02" db="EMBL/GenBank/DDBJ databases">
        <title>De novo assembly and annotation of 12 fungi associated with fruit tree decline syndrome in Ontario, Canada.</title>
        <authorList>
            <person name="Sulman M."/>
            <person name="Ellouze W."/>
            <person name="Ilyukhin E."/>
        </authorList>
    </citation>
    <scope>NUCLEOTIDE SEQUENCE [LARGE SCALE GENOMIC DNA]</scope>
    <source>
        <strain evidence="4 5">M42-189</strain>
    </source>
</reference>
<dbReference type="PANTHER" id="PTHR10972:SF92">
    <property type="entry name" value="OXYSTEROL BINDING PROTEIN"/>
    <property type="match status" value="1"/>
</dbReference>
<evidence type="ECO:0000256" key="3">
    <source>
        <dbReference type="SAM" id="MobiDB-lite"/>
    </source>
</evidence>
<sequence>MSNSIASNRSTLKEFLASIATIQGDLSNITAPPFVLGEFSTVELPQYWAGHPSLFVAPALEKDAEKRALLVLKWFLGSLKNQQYAGRKEKDGVKKPLNAFLGELFLGSWEDESGETRLVSEQVSHHPPVTACYLWNEKHGIRAEGFTQQEITFSGSVSIKQKGYAILHIDEYQEDYLIPVPNVKVKGILSGTPYPELVSNYSIISSNGIVSEIKFEGKSLLGFGGGSKNSFEARTYRTDAPKDDLYTAKGSWNGQFSIHDARSGNEIEVFDSSAQKSIPITVADRSEQDPWESRRAWAGVIDALQKGDMKGTTDAKSTVEEGQRQMRRDEDASDKQWQRVFFQKQDNDPIFDKLSAVDKSSFTVDPEGGIWKIDSDAITNIKKPYHGDLLPTGQVFKNESIQTKNEVNDPASGQNTPKTAQQLHSEQSSVAGTSMEPTEGMQQMNLANRAGSVQKEAMPSRDANISQEKILDIQAEAMLRAKYQSAPH</sequence>
<evidence type="ECO:0008006" key="6">
    <source>
        <dbReference type="Google" id="ProtNLM"/>
    </source>
</evidence>
<dbReference type="Pfam" id="PF01237">
    <property type="entry name" value="Oxysterol_BP"/>
    <property type="match status" value="1"/>
</dbReference>
<dbReference type="EMBL" id="JAKJXO020000012">
    <property type="protein sequence ID" value="KAL1597761.1"/>
    <property type="molecule type" value="Genomic_DNA"/>
</dbReference>
<comment type="caution">
    <text evidence="4">The sequence shown here is derived from an EMBL/GenBank/DDBJ whole genome shotgun (WGS) entry which is preliminary data.</text>
</comment>
<dbReference type="PANTHER" id="PTHR10972">
    <property type="entry name" value="OXYSTEROL-BINDING PROTEIN-RELATED"/>
    <property type="match status" value="1"/>
</dbReference>
<gene>
    <name evidence="4" type="ORF">SLS60_008248</name>
</gene>
<dbReference type="Gene3D" id="1.10.287.2720">
    <property type="match status" value="1"/>
</dbReference>